<gene>
    <name evidence="1" type="ORF">METZ01_LOCUS91820</name>
</gene>
<name>A0A381VF27_9ZZZZ</name>
<dbReference type="AlphaFoldDB" id="A0A381VF27"/>
<accession>A0A381VF27</accession>
<dbReference type="SUPFAM" id="SSF55486">
    <property type="entry name" value="Metalloproteases ('zincins'), catalytic domain"/>
    <property type="match status" value="1"/>
</dbReference>
<evidence type="ECO:0000313" key="1">
    <source>
        <dbReference type="EMBL" id="SVA38966.1"/>
    </source>
</evidence>
<dbReference type="CDD" id="cd12952">
    <property type="entry name" value="MMP_ACEL2062"/>
    <property type="match status" value="1"/>
</dbReference>
<dbReference type="InterPro" id="IPR038555">
    <property type="entry name" value="Zincin_1_sf"/>
</dbReference>
<sequence>VISISREQFEGLVRRALSQLPSDVKNHLENVDIVVDESASAAQLVGTGIENKMELLGLYEGIPLTERYGYDLVLPDKITLFQKPIETICETQEQITEEIRMTIVHEIAHHFGIDDDRLHSLGL</sequence>
<feature type="non-terminal residue" evidence="1">
    <location>
        <position position="1"/>
    </location>
</feature>
<dbReference type="Gene3D" id="3.30.2010.20">
    <property type="match status" value="1"/>
</dbReference>
<dbReference type="EMBL" id="UINC01008666">
    <property type="protein sequence ID" value="SVA38966.1"/>
    <property type="molecule type" value="Genomic_DNA"/>
</dbReference>
<organism evidence="1">
    <name type="scientific">marine metagenome</name>
    <dbReference type="NCBI Taxonomy" id="408172"/>
    <lineage>
        <taxon>unclassified sequences</taxon>
        <taxon>metagenomes</taxon>
        <taxon>ecological metagenomes</taxon>
    </lineage>
</organism>
<evidence type="ECO:0008006" key="2">
    <source>
        <dbReference type="Google" id="ProtNLM"/>
    </source>
</evidence>
<reference evidence="1" key="1">
    <citation type="submission" date="2018-05" db="EMBL/GenBank/DDBJ databases">
        <authorList>
            <person name="Lanie J.A."/>
            <person name="Ng W.-L."/>
            <person name="Kazmierczak K.M."/>
            <person name="Andrzejewski T.M."/>
            <person name="Davidsen T.M."/>
            <person name="Wayne K.J."/>
            <person name="Tettelin H."/>
            <person name="Glass J.I."/>
            <person name="Rusch D."/>
            <person name="Podicherti R."/>
            <person name="Tsui H.-C.T."/>
            <person name="Winkler M.E."/>
        </authorList>
    </citation>
    <scope>NUCLEOTIDE SEQUENCE</scope>
</reference>
<dbReference type="InterPro" id="IPR010428">
    <property type="entry name" value="Zincin_1"/>
</dbReference>
<protein>
    <recommendedName>
        <fullName evidence="2">Metallopeptidase family protein</fullName>
    </recommendedName>
</protein>
<proteinExistence type="predicted"/>
<dbReference type="Pfam" id="PF06262">
    <property type="entry name" value="Zincin_1"/>
    <property type="match status" value="1"/>
</dbReference>